<feature type="compositionally biased region" description="Low complexity" evidence="1">
    <location>
        <begin position="636"/>
        <end position="647"/>
    </location>
</feature>
<proteinExistence type="predicted"/>
<protein>
    <submittedName>
        <fullName evidence="3">Uncharacterized protein</fullName>
    </submittedName>
</protein>
<feature type="compositionally biased region" description="Basic and acidic residues" evidence="1">
    <location>
        <begin position="550"/>
        <end position="564"/>
    </location>
</feature>
<feature type="region of interest" description="Disordered" evidence="1">
    <location>
        <begin position="547"/>
        <end position="713"/>
    </location>
</feature>
<dbReference type="RefSeq" id="XP_033651779.1">
    <property type="nucleotide sequence ID" value="XM_033793125.1"/>
</dbReference>
<sequence>MGGWVPQFLQLEARAHFNMTLNASAVREEPWTTRQNLIFELKLQQVQTLRTMHLTVGCFSLAVALLTIKLIIQDARRVAKLHVPLRKTRLKFLQSVHPAEIFPLVLACGAAIQQIIFVSVQATSLHKILSNRCRGIAMVTFPAIFLTGYINLAFGFEIALRAFKRERFAPRGKWATSSCIAVVAFLTLITWIPTVAWPMYNRCLGSLIWFSVRYETIAIAILSILVFCLLVLAALISTQLMRTSNVDPNERIAASRMCYYLVMAAVVYSLVIPVEVQAHRKDFNNTLTTSRIAEVALFTYGILIGFFHLLLRANATRMVINPINNGPSYPSTKKKRPRIRLFGPSDLEMNISGPLALQGGRPDSRQGLIDVGPEKNRYEFDPAYFERPEKPLSPGSMKSFGSVDPTKWPLPPDPAPVNELQGAHDSMSGPHKRTKSSYSLFPTRAEDIPRLPATVYTPPKPGAANRASKLALRRQTRRSSLGDTKSVTDISEVFNNSFNFFTKPPSLFSGRHRRDMSTDSSATVQIGLRFSVAPATLAAAKCTAMNRQVDATEKRTSPLRREESDSSVETLGLPIQAPSSTSNSSSATPADELNGLAFPQPPPPTVPSSQAPTLPILTSATYSAARRSKVLPPTPRSARPNSPPAARGLPTKPSQGISGLRMNPISPPPAQANSHRSPAATPQSATRSPLARSPTGGRIAGTMASSPPPNGWI</sequence>
<evidence type="ECO:0000256" key="1">
    <source>
        <dbReference type="SAM" id="MobiDB-lite"/>
    </source>
</evidence>
<accession>A0A6A6JC94</accession>
<keyword evidence="2" id="KW-0812">Transmembrane</keyword>
<evidence type="ECO:0000256" key="2">
    <source>
        <dbReference type="SAM" id="Phobius"/>
    </source>
</evidence>
<name>A0A6A6JC94_WESOR</name>
<feature type="compositionally biased region" description="Low complexity" evidence="1">
    <location>
        <begin position="577"/>
        <end position="590"/>
    </location>
</feature>
<feature type="compositionally biased region" description="Polar residues" evidence="1">
    <location>
        <begin position="671"/>
        <end position="687"/>
    </location>
</feature>
<feature type="transmembrane region" description="Helical" evidence="2">
    <location>
        <begin position="217"/>
        <end position="236"/>
    </location>
</feature>
<dbReference type="Proteomes" id="UP000800097">
    <property type="component" value="Unassembled WGS sequence"/>
</dbReference>
<feature type="transmembrane region" description="Helical" evidence="2">
    <location>
        <begin position="257"/>
        <end position="272"/>
    </location>
</feature>
<dbReference type="EMBL" id="ML986504">
    <property type="protein sequence ID" value="KAF2274240.1"/>
    <property type="molecule type" value="Genomic_DNA"/>
</dbReference>
<evidence type="ECO:0000313" key="4">
    <source>
        <dbReference type="Proteomes" id="UP000800097"/>
    </source>
</evidence>
<gene>
    <name evidence="3" type="ORF">EI97DRAFT_131813</name>
</gene>
<evidence type="ECO:0000313" key="3">
    <source>
        <dbReference type="EMBL" id="KAF2274240.1"/>
    </source>
</evidence>
<feature type="transmembrane region" description="Helical" evidence="2">
    <location>
        <begin position="292"/>
        <end position="311"/>
    </location>
</feature>
<dbReference type="AlphaFoldDB" id="A0A6A6JC94"/>
<keyword evidence="2" id="KW-1133">Transmembrane helix</keyword>
<keyword evidence="4" id="KW-1185">Reference proteome</keyword>
<feature type="transmembrane region" description="Helical" evidence="2">
    <location>
        <begin position="136"/>
        <end position="154"/>
    </location>
</feature>
<feature type="transmembrane region" description="Helical" evidence="2">
    <location>
        <begin position="52"/>
        <end position="72"/>
    </location>
</feature>
<feature type="transmembrane region" description="Helical" evidence="2">
    <location>
        <begin position="92"/>
        <end position="116"/>
    </location>
</feature>
<organism evidence="3 4">
    <name type="scientific">Westerdykella ornata</name>
    <dbReference type="NCBI Taxonomy" id="318751"/>
    <lineage>
        <taxon>Eukaryota</taxon>
        <taxon>Fungi</taxon>
        <taxon>Dikarya</taxon>
        <taxon>Ascomycota</taxon>
        <taxon>Pezizomycotina</taxon>
        <taxon>Dothideomycetes</taxon>
        <taxon>Pleosporomycetidae</taxon>
        <taxon>Pleosporales</taxon>
        <taxon>Sporormiaceae</taxon>
        <taxon>Westerdykella</taxon>
    </lineage>
</organism>
<feature type="transmembrane region" description="Helical" evidence="2">
    <location>
        <begin position="174"/>
        <end position="197"/>
    </location>
</feature>
<dbReference type="GeneID" id="54546300"/>
<reference evidence="3" key="1">
    <citation type="journal article" date="2020" name="Stud. Mycol.">
        <title>101 Dothideomycetes genomes: a test case for predicting lifestyles and emergence of pathogens.</title>
        <authorList>
            <person name="Haridas S."/>
            <person name="Albert R."/>
            <person name="Binder M."/>
            <person name="Bloem J."/>
            <person name="Labutti K."/>
            <person name="Salamov A."/>
            <person name="Andreopoulos B."/>
            <person name="Baker S."/>
            <person name="Barry K."/>
            <person name="Bills G."/>
            <person name="Bluhm B."/>
            <person name="Cannon C."/>
            <person name="Castanera R."/>
            <person name="Culley D."/>
            <person name="Daum C."/>
            <person name="Ezra D."/>
            <person name="Gonzalez J."/>
            <person name="Henrissat B."/>
            <person name="Kuo A."/>
            <person name="Liang C."/>
            <person name="Lipzen A."/>
            <person name="Lutzoni F."/>
            <person name="Magnuson J."/>
            <person name="Mondo S."/>
            <person name="Nolan M."/>
            <person name="Ohm R."/>
            <person name="Pangilinan J."/>
            <person name="Park H.-J."/>
            <person name="Ramirez L."/>
            <person name="Alfaro M."/>
            <person name="Sun H."/>
            <person name="Tritt A."/>
            <person name="Yoshinaga Y."/>
            <person name="Zwiers L.-H."/>
            <person name="Turgeon B."/>
            <person name="Goodwin S."/>
            <person name="Spatafora J."/>
            <person name="Crous P."/>
            <person name="Grigoriev I."/>
        </authorList>
    </citation>
    <scope>NUCLEOTIDE SEQUENCE</scope>
    <source>
        <strain evidence="3">CBS 379.55</strain>
    </source>
</reference>
<keyword evidence="2" id="KW-0472">Membrane</keyword>
<feature type="region of interest" description="Disordered" evidence="1">
    <location>
        <begin position="451"/>
        <end position="483"/>
    </location>
</feature>
<dbReference type="OrthoDB" id="5368516at2759"/>